<dbReference type="EMBL" id="VOSK01000091">
    <property type="protein sequence ID" value="MPR27483.1"/>
    <property type="molecule type" value="Genomic_DNA"/>
</dbReference>
<dbReference type="OrthoDB" id="8039031at2"/>
<dbReference type="InterPro" id="IPR058292">
    <property type="entry name" value="DUF7986"/>
</dbReference>
<proteinExistence type="predicted"/>
<dbReference type="Pfam" id="PF25948">
    <property type="entry name" value="DUF7986"/>
    <property type="match status" value="1"/>
</dbReference>
<keyword evidence="2" id="KW-1185">Reference proteome</keyword>
<sequence length="478" mass="53434">MTMLGNHSLSGLMKWLTHEEWREPFADVLDLHLGPACEDYEMEFEDIAEVIGDHAATTLWGCAFEDFLTQAIEPDGRNIVEDYLRRRGWKESAGNRRYIEALRDSCMSLYEVSEIVPGQSFLARDLLRGGEPIRVSEHSATRSLKLWDKIGARIIEVSGKNILAGGLLPFRPSAATLLMDELKAARQQARREFRKLTKEAQLPRSTREDGQIADLLFMATAAPTFSNIWLDDALASALDQSLPTILNSDGDEVIFCRVRFPLRSEGAASELRERLRTVPAFQEENEGFWNWIERQPAKRKSSGKPASRFVPEQGPSVRVTLGTGDTVLGTIELTDKALLLEANSRERAERGRAILAELAGALVGPALTEIETLEQAMAGRDGDDHLDQASDLPAELQAELVHGALTDHYRKTLDEPIPALGDLSPRAAAQSAAGRRKLVDWLKYIENQTKSGRLSDDPMASYDFTWLWRDLGLEKLRR</sequence>
<protein>
    <recommendedName>
        <fullName evidence="3">DUF2384 domain-containing protein</fullName>
    </recommendedName>
</protein>
<reference evidence="1 2" key="1">
    <citation type="journal article" date="2019" name="Syst. Appl. Microbiol.">
        <title>Microvirga tunisiensis sp. nov., a root nodule symbiotic bacterium isolated from Lupinus micranthus and L. luteus grown in Northern Tunisia.</title>
        <authorList>
            <person name="Msaddak A."/>
            <person name="Rejili M."/>
            <person name="Duran D."/>
            <person name="Mars M."/>
            <person name="Palacios J.M."/>
            <person name="Ruiz-Argueso T."/>
            <person name="Rey L."/>
            <person name="Imperial J."/>
        </authorList>
    </citation>
    <scope>NUCLEOTIDE SEQUENCE [LARGE SCALE GENOMIC DNA]</scope>
    <source>
        <strain evidence="1 2">Lmie10</strain>
    </source>
</reference>
<dbReference type="Proteomes" id="UP000403266">
    <property type="component" value="Unassembled WGS sequence"/>
</dbReference>
<evidence type="ECO:0008006" key="3">
    <source>
        <dbReference type="Google" id="ProtNLM"/>
    </source>
</evidence>
<organism evidence="1 2">
    <name type="scientific">Microvirga tunisiensis</name>
    <dbReference type="NCBI Taxonomy" id="2108360"/>
    <lineage>
        <taxon>Bacteria</taxon>
        <taxon>Pseudomonadati</taxon>
        <taxon>Pseudomonadota</taxon>
        <taxon>Alphaproteobacteria</taxon>
        <taxon>Hyphomicrobiales</taxon>
        <taxon>Methylobacteriaceae</taxon>
        <taxon>Microvirga</taxon>
    </lineage>
</organism>
<dbReference type="RefSeq" id="WP_152713781.1">
    <property type="nucleotide sequence ID" value="NZ_VOSJ01000412.1"/>
</dbReference>
<name>A0A5N7MKP8_9HYPH</name>
<accession>A0A5N7MKP8</accession>
<evidence type="ECO:0000313" key="2">
    <source>
        <dbReference type="Proteomes" id="UP000403266"/>
    </source>
</evidence>
<gene>
    <name evidence="1" type="ORF">FS320_20435</name>
</gene>
<evidence type="ECO:0000313" key="1">
    <source>
        <dbReference type="EMBL" id="MPR27483.1"/>
    </source>
</evidence>
<comment type="caution">
    <text evidence="1">The sequence shown here is derived from an EMBL/GenBank/DDBJ whole genome shotgun (WGS) entry which is preliminary data.</text>
</comment>
<dbReference type="AlphaFoldDB" id="A0A5N7MKP8"/>